<evidence type="ECO:0000313" key="19">
    <source>
        <dbReference type="Proteomes" id="UP000265515"/>
    </source>
</evidence>
<dbReference type="InterPro" id="IPR041863">
    <property type="entry name" value="PolD2_C"/>
</dbReference>
<keyword evidence="9" id="KW-0695">RNA-directed DNA polymerase</keyword>
<evidence type="ECO:0000256" key="4">
    <source>
        <dbReference type="ARBA" id="ARBA00022695"/>
    </source>
</evidence>
<keyword evidence="6" id="KW-0540">Nuclease</keyword>
<feature type="transmembrane region" description="Helical" evidence="13">
    <location>
        <begin position="272"/>
        <end position="292"/>
    </location>
</feature>
<dbReference type="FunFam" id="3.30.70.270:FF:000063">
    <property type="entry name" value="Zinc knuckle domaincontaining protein"/>
    <property type="match status" value="1"/>
</dbReference>
<dbReference type="STRING" id="69332.A0A388K8Z3"/>
<dbReference type="InterPro" id="IPR043502">
    <property type="entry name" value="DNA/RNA_pol_sf"/>
</dbReference>
<comment type="caution">
    <text evidence="18">The sequence shown here is derived from an EMBL/GenBank/DDBJ whole genome shotgun (WGS) entry which is preliminary data.</text>
</comment>
<dbReference type="Proteomes" id="UP000265515">
    <property type="component" value="Unassembled WGS sequence"/>
</dbReference>
<dbReference type="CDD" id="cd09274">
    <property type="entry name" value="RNase_HI_RT_Ty3"/>
    <property type="match status" value="1"/>
</dbReference>
<dbReference type="InterPro" id="IPR024826">
    <property type="entry name" value="DNA_pol_delta/II_ssu"/>
</dbReference>
<dbReference type="Pfam" id="PF00078">
    <property type="entry name" value="RVT_1"/>
    <property type="match status" value="1"/>
</dbReference>
<feature type="compositionally biased region" description="Acidic residues" evidence="12">
    <location>
        <begin position="1502"/>
        <end position="1511"/>
    </location>
</feature>
<gene>
    <name evidence="18" type="ORF">CBR_g63079</name>
</gene>
<feature type="domain" description="Reverse transcriptase" evidence="14">
    <location>
        <begin position="876"/>
        <end position="943"/>
    </location>
</feature>
<dbReference type="GO" id="GO:0003677">
    <property type="term" value="F:DNA binding"/>
    <property type="evidence" value="ECO:0007669"/>
    <property type="project" value="InterPro"/>
</dbReference>
<evidence type="ECO:0000256" key="1">
    <source>
        <dbReference type="ARBA" id="ARBA00004123"/>
    </source>
</evidence>
<dbReference type="Pfam" id="PF18018">
    <property type="entry name" value="DNA_pol_D_N"/>
    <property type="match status" value="1"/>
</dbReference>
<dbReference type="InterPro" id="IPR007185">
    <property type="entry name" value="DNA_pol_a/d/e_bsu"/>
</dbReference>
<evidence type="ECO:0000256" key="13">
    <source>
        <dbReference type="SAM" id="Phobius"/>
    </source>
</evidence>
<keyword evidence="13" id="KW-0472">Membrane</keyword>
<keyword evidence="13" id="KW-0812">Transmembrane</keyword>
<keyword evidence="13" id="KW-1133">Transmembrane helix</keyword>
<dbReference type="PANTHER" id="PTHR10416:SF0">
    <property type="entry name" value="DNA POLYMERASE DELTA SUBUNIT 2"/>
    <property type="match status" value="1"/>
</dbReference>
<evidence type="ECO:0000256" key="11">
    <source>
        <dbReference type="SAM" id="Coils"/>
    </source>
</evidence>
<dbReference type="Gene3D" id="3.30.70.270">
    <property type="match status" value="2"/>
</dbReference>
<dbReference type="Pfam" id="PF04042">
    <property type="entry name" value="DNA_pol_E_B"/>
    <property type="match status" value="1"/>
</dbReference>
<dbReference type="GO" id="GO:0004519">
    <property type="term" value="F:endonuclease activity"/>
    <property type="evidence" value="ECO:0007669"/>
    <property type="project" value="UniProtKB-KW"/>
</dbReference>
<dbReference type="GO" id="GO:0043625">
    <property type="term" value="C:delta DNA polymerase complex"/>
    <property type="evidence" value="ECO:0007669"/>
    <property type="project" value="TreeGrafter"/>
</dbReference>
<feature type="domain" description="Reverse transcriptase RNase H-like" evidence="16">
    <location>
        <begin position="1032"/>
        <end position="1135"/>
    </location>
</feature>
<feature type="coiled-coil region" evidence="11">
    <location>
        <begin position="1161"/>
        <end position="1212"/>
    </location>
</feature>
<dbReference type="InterPro" id="IPR000477">
    <property type="entry name" value="RT_dom"/>
</dbReference>
<feature type="transmembrane region" description="Helical" evidence="13">
    <location>
        <begin position="385"/>
        <end position="410"/>
    </location>
</feature>
<keyword evidence="4" id="KW-0548">Nucleotidyltransferase</keyword>
<dbReference type="SUPFAM" id="SSF56672">
    <property type="entry name" value="DNA/RNA polymerases"/>
    <property type="match status" value="1"/>
</dbReference>
<evidence type="ECO:0000256" key="2">
    <source>
        <dbReference type="ARBA" id="ARBA00006035"/>
    </source>
</evidence>
<dbReference type="OrthoDB" id="3763at2759"/>
<evidence type="ECO:0000259" key="17">
    <source>
        <dbReference type="Pfam" id="PF18018"/>
    </source>
</evidence>
<keyword evidence="5" id="KW-0235">DNA replication</keyword>
<feature type="domain" description="DNA polymerase delta subunit OB-fold" evidence="17">
    <location>
        <begin position="457"/>
        <end position="582"/>
    </location>
</feature>
<dbReference type="FunFam" id="3.30.70.270:FF:000003">
    <property type="entry name" value="Transposon Ty3-G Gag-Pol polyprotein"/>
    <property type="match status" value="1"/>
</dbReference>
<keyword evidence="11" id="KW-0175">Coiled coil</keyword>
<name>A0A388K8Z3_CHABU</name>
<dbReference type="CDD" id="cd07387">
    <property type="entry name" value="MPP_PolD2_C"/>
    <property type="match status" value="1"/>
</dbReference>
<comment type="subcellular location">
    <subcellularLocation>
        <location evidence="1">Nucleus</location>
    </subcellularLocation>
</comment>
<dbReference type="GO" id="GO:0003964">
    <property type="term" value="F:RNA-directed DNA polymerase activity"/>
    <property type="evidence" value="ECO:0007669"/>
    <property type="project" value="UniProtKB-KW"/>
</dbReference>
<evidence type="ECO:0000256" key="6">
    <source>
        <dbReference type="ARBA" id="ARBA00022722"/>
    </source>
</evidence>
<keyword evidence="19" id="KW-1185">Reference proteome</keyword>
<keyword evidence="10" id="KW-0539">Nucleus</keyword>
<evidence type="ECO:0000313" key="18">
    <source>
        <dbReference type="EMBL" id="GBG66496.1"/>
    </source>
</evidence>
<evidence type="ECO:0008006" key="20">
    <source>
        <dbReference type="Google" id="ProtNLM"/>
    </source>
</evidence>
<dbReference type="Gene3D" id="3.60.21.50">
    <property type="match status" value="1"/>
</dbReference>
<feature type="transmembrane region" description="Helical" evidence="13">
    <location>
        <begin position="238"/>
        <end position="260"/>
    </location>
</feature>
<feature type="transmembrane region" description="Helical" evidence="13">
    <location>
        <begin position="339"/>
        <end position="364"/>
    </location>
</feature>
<feature type="region of interest" description="Disordered" evidence="12">
    <location>
        <begin position="1465"/>
        <end position="1511"/>
    </location>
</feature>
<dbReference type="GO" id="GO:0016787">
    <property type="term" value="F:hydrolase activity"/>
    <property type="evidence" value="ECO:0007669"/>
    <property type="project" value="UniProtKB-KW"/>
</dbReference>
<accession>A0A388K8Z3</accession>
<dbReference type="EMBL" id="BFEA01000075">
    <property type="protein sequence ID" value="GBG66496.1"/>
    <property type="molecule type" value="Genomic_DNA"/>
</dbReference>
<keyword evidence="8" id="KW-0378">Hydrolase</keyword>
<dbReference type="InterPro" id="IPR041373">
    <property type="entry name" value="RT_RNaseH"/>
</dbReference>
<organism evidence="18 19">
    <name type="scientific">Chara braunii</name>
    <name type="common">Braun's stonewort</name>
    <dbReference type="NCBI Taxonomy" id="69332"/>
    <lineage>
        <taxon>Eukaryota</taxon>
        <taxon>Viridiplantae</taxon>
        <taxon>Streptophyta</taxon>
        <taxon>Charophyceae</taxon>
        <taxon>Charales</taxon>
        <taxon>Characeae</taxon>
        <taxon>Chara</taxon>
    </lineage>
</organism>
<evidence type="ECO:0000256" key="3">
    <source>
        <dbReference type="ARBA" id="ARBA00022679"/>
    </source>
</evidence>
<feature type="coiled-coil region" evidence="11">
    <location>
        <begin position="1251"/>
        <end position="1278"/>
    </location>
</feature>
<feature type="transmembrane region" description="Helical" evidence="13">
    <location>
        <begin position="299"/>
        <end position="319"/>
    </location>
</feature>
<evidence type="ECO:0000256" key="12">
    <source>
        <dbReference type="SAM" id="MobiDB-lite"/>
    </source>
</evidence>
<evidence type="ECO:0000256" key="10">
    <source>
        <dbReference type="ARBA" id="ARBA00023242"/>
    </source>
</evidence>
<feature type="domain" description="DNA polymerase alpha/delta/epsilon subunit B" evidence="15">
    <location>
        <begin position="612"/>
        <end position="822"/>
    </location>
</feature>
<comment type="similarity">
    <text evidence="2">Belongs to the DNA polymerase delta/II small subunit family.</text>
</comment>
<dbReference type="GO" id="GO:0006271">
    <property type="term" value="P:DNA strand elongation involved in DNA replication"/>
    <property type="evidence" value="ECO:0007669"/>
    <property type="project" value="TreeGrafter"/>
</dbReference>
<sequence>MPRKQVELENFGISKLVYLYRCAREFSTRTTRKTLKPMLATVIRKRRGVNIRLKLNVGVKYNHRLRKKKIHEVTVQYMDRCTIHPVLKAVMRHRVRVVWKKNRTVEQVLTNRRAVARAPSMPCTCHQDGLPRNEGHVLARIAQCMEVNPFLHNGKNIPQSIYDPELPEVQQTVEQYLKAVMKEDLISTGERSWFEEYISEGGMARPGCTGMQACRLAAQLRHLVVVLVDRILHTEFSLAAISAVAVTIVVGVIVADLALFADVVEVGPIATWFMVVVIGVVDAVVALTVLVAVALVAAVVVVVVVVIAVCGMVDVGAVATRSTVVVMGVVDAVTAVTPAAVAFVLIFTSVVSAVLGAVVAVVLADNRSLKNQNEMDAIVSVRREVALFFIRLELMHVLMSWGTVFVIAVAGQVSGLSVMPSIDMEIDGAGQQHVRKTARYEPRDERFIVRERQFRQQYSNVYYMRLQLLRPVLKERVQSTWPGMRISNVLNLEEGVECAVIGTIYKHMQLKPSILDEYAKERSNVPLVTASKFVRDDDHLILEDESGRVKLVGDGVDVGGYVTGVVVGVLGRETGSGEFHVSALVEAGLAPQQPLNRTPAEEGGGPVSPKYVALVSGLNAGSDGGNPLLIQLLVDHLSGYLGGDEDQGQSAEVVRLVIAGDSVRLPTELLGGKPVVGRDQSRLTSPIKELDLALTELAASMPVDIMPGAKDPANFSLPQQPLHSCLFPGARQYSTFFSSPNPHHFEVDGVVFLGTSGQNVQDLYKFSVAEDRLALAEKTLRWRHLAPTCPDTLGCYPFTTSEPFVIDSCPHVYFIGNQPAFSSRLIKEPEGQQKDKIPAFGFHQAKAELVEVLRANILKASRKLTEDMASMPDRERCMNDLFRPWLDRFVVVYLDDILVFSRTLEEHQGYLRQVLEKLREANFKINAKKCDWAKTQVLYLGHVLDGDGVKPEDSKIATIRDWPTPRTLTELHSFLGLANYYRKFVRNFSTIAAPLRRLLRKETIWKWDKDCTSAMKKLKQALIKYPVLKVADPSLPFVVTTDASQYGIGAVLQQDDGNGYRPVEFMSTRMPSEKVATSTYERELYAFSQALDHWKHYLLGRHFKVYSDHETLRWLKTQAKMTPKLTRWAAEIDQYDFELKPLVVPRESWWKLNQDKLDKVYEFMASELEARQEAIREKERQLKKEEEKRKAKEAEEKALRKLKERQDFEERIGSIVGTKINDACELFLGKSDAMRASNVPEVLRTHDDIDRERLERQIEILRREYEAVKKNMEELTRSIRLSGNAMKRTGVGVCVTSPPEAPARGRAKIIGVDTPTSDDFQKLIKAYNSVKEGKRLADMEVQALKDKFERVVSRLVRQGRTPRSNLAKRMNEATDDEELDVHGHQEEGLDDLSLRPSPPRRTSGRLASKAAATEKADFIKETKKYLKRLKKQGLQTLCSKEGVTFVTCEQAVNELAELRTSLAFDLRPQQKTDQRAPDSEVEEAKEDDHEAVDVQATQRVDIEDDEPIGHE</sequence>
<evidence type="ECO:0000256" key="5">
    <source>
        <dbReference type="ARBA" id="ARBA00022705"/>
    </source>
</evidence>
<dbReference type="Gene3D" id="2.40.50.430">
    <property type="match status" value="1"/>
</dbReference>
<dbReference type="CDD" id="cd01647">
    <property type="entry name" value="RT_LTR"/>
    <property type="match status" value="1"/>
</dbReference>
<dbReference type="PANTHER" id="PTHR10416">
    <property type="entry name" value="DNA POLYMERASE DELTA SUBUNIT 2"/>
    <property type="match status" value="1"/>
</dbReference>
<keyword evidence="3" id="KW-0808">Transferase</keyword>
<dbReference type="InterPro" id="IPR040663">
    <property type="entry name" value="DNA_pol_D_N"/>
</dbReference>
<evidence type="ECO:0000259" key="16">
    <source>
        <dbReference type="Pfam" id="PF17917"/>
    </source>
</evidence>
<proteinExistence type="inferred from homology"/>
<keyword evidence="7" id="KW-0255">Endonuclease</keyword>
<protein>
    <recommendedName>
        <fullName evidence="20">Reverse transcriptase domain-containing protein</fullName>
    </recommendedName>
</protein>
<evidence type="ECO:0000256" key="7">
    <source>
        <dbReference type="ARBA" id="ARBA00022759"/>
    </source>
</evidence>
<evidence type="ECO:0000256" key="8">
    <source>
        <dbReference type="ARBA" id="ARBA00022801"/>
    </source>
</evidence>
<dbReference type="Gramene" id="GBG66496">
    <property type="protein sequence ID" value="GBG66496"/>
    <property type="gene ID" value="CBR_g63079"/>
</dbReference>
<feature type="region of interest" description="Disordered" evidence="12">
    <location>
        <begin position="1362"/>
        <end position="1409"/>
    </location>
</feature>
<dbReference type="Pfam" id="PF17917">
    <property type="entry name" value="RT_RNaseH"/>
    <property type="match status" value="1"/>
</dbReference>
<evidence type="ECO:0000259" key="14">
    <source>
        <dbReference type="Pfam" id="PF00078"/>
    </source>
</evidence>
<reference evidence="18 19" key="1">
    <citation type="journal article" date="2018" name="Cell">
        <title>The Chara Genome: Secondary Complexity and Implications for Plant Terrestrialization.</title>
        <authorList>
            <person name="Nishiyama T."/>
            <person name="Sakayama H."/>
            <person name="Vries J.D."/>
            <person name="Buschmann H."/>
            <person name="Saint-Marcoux D."/>
            <person name="Ullrich K.K."/>
            <person name="Haas F.B."/>
            <person name="Vanderstraeten L."/>
            <person name="Becker D."/>
            <person name="Lang D."/>
            <person name="Vosolsobe S."/>
            <person name="Rombauts S."/>
            <person name="Wilhelmsson P.K.I."/>
            <person name="Janitza P."/>
            <person name="Kern R."/>
            <person name="Heyl A."/>
            <person name="Rumpler F."/>
            <person name="Villalobos L.I.A.C."/>
            <person name="Clay J.M."/>
            <person name="Skokan R."/>
            <person name="Toyoda A."/>
            <person name="Suzuki Y."/>
            <person name="Kagoshima H."/>
            <person name="Schijlen E."/>
            <person name="Tajeshwar N."/>
            <person name="Catarino B."/>
            <person name="Hetherington A.J."/>
            <person name="Saltykova A."/>
            <person name="Bonnot C."/>
            <person name="Breuninger H."/>
            <person name="Symeonidi A."/>
            <person name="Radhakrishnan G.V."/>
            <person name="Van Nieuwerburgh F."/>
            <person name="Deforce D."/>
            <person name="Chang C."/>
            <person name="Karol K.G."/>
            <person name="Hedrich R."/>
            <person name="Ulvskov P."/>
            <person name="Glockner G."/>
            <person name="Delwiche C.F."/>
            <person name="Petrasek J."/>
            <person name="Van de Peer Y."/>
            <person name="Friml J."/>
            <person name="Beilby M."/>
            <person name="Dolan L."/>
            <person name="Kohara Y."/>
            <person name="Sugano S."/>
            <person name="Fujiyama A."/>
            <person name="Delaux P.-M."/>
            <person name="Quint M."/>
            <person name="TheiBen G."/>
            <person name="Hagemann M."/>
            <person name="Harholt J."/>
            <person name="Dunand C."/>
            <person name="Zachgo S."/>
            <person name="Langdale J."/>
            <person name="Maumus F."/>
            <person name="Straeten D.V.D."/>
            <person name="Gould S.B."/>
            <person name="Rensing S.A."/>
        </authorList>
    </citation>
    <scope>NUCLEOTIDE SEQUENCE [LARGE SCALE GENOMIC DNA]</scope>
    <source>
        <strain evidence="18 19">S276</strain>
    </source>
</reference>
<evidence type="ECO:0000259" key="15">
    <source>
        <dbReference type="Pfam" id="PF04042"/>
    </source>
</evidence>
<feature type="compositionally biased region" description="Basic and acidic residues" evidence="12">
    <location>
        <begin position="1468"/>
        <end position="1478"/>
    </location>
</feature>
<evidence type="ECO:0000256" key="9">
    <source>
        <dbReference type="ARBA" id="ARBA00022918"/>
    </source>
</evidence>
<dbReference type="InterPro" id="IPR043128">
    <property type="entry name" value="Rev_trsase/Diguanyl_cyclase"/>
</dbReference>